<evidence type="ECO:0008006" key="4">
    <source>
        <dbReference type="Google" id="ProtNLM"/>
    </source>
</evidence>
<keyword evidence="3" id="KW-1185">Reference proteome</keyword>
<sequence length="74" mass="7349">MNKLKKTAALAVMVGGMALSGGVAHADDNTQSIGNFCAAKSSDATGVNLQALQCNQDFDAGTAFGVPVVPAPAL</sequence>
<keyword evidence="1" id="KW-0732">Signal</keyword>
<reference evidence="2 3" key="1">
    <citation type="submission" date="2023-07" db="EMBL/GenBank/DDBJ databases">
        <title>Comparative genomics of wheat-associated soil bacteria to identify genetic determinants of phenazine resistance.</title>
        <authorList>
            <person name="Mouncey N."/>
        </authorList>
    </citation>
    <scope>NUCLEOTIDE SEQUENCE [LARGE SCALE GENOMIC DNA]</scope>
    <source>
        <strain evidence="2 3">V2I4</strain>
    </source>
</reference>
<accession>A0ABU0SG86</accession>
<organism evidence="2 3">
    <name type="scientific">Streptomyces umbrinus</name>
    <dbReference type="NCBI Taxonomy" id="67370"/>
    <lineage>
        <taxon>Bacteria</taxon>
        <taxon>Bacillati</taxon>
        <taxon>Actinomycetota</taxon>
        <taxon>Actinomycetes</taxon>
        <taxon>Kitasatosporales</taxon>
        <taxon>Streptomycetaceae</taxon>
        <taxon>Streptomyces</taxon>
        <taxon>Streptomyces phaeochromogenes group</taxon>
    </lineage>
</organism>
<dbReference type="RefSeq" id="WP_307517428.1">
    <property type="nucleotide sequence ID" value="NZ_JAUSZI010000002.1"/>
</dbReference>
<dbReference type="EMBL" id="JAUSZI010000002">
    <property type="protein sequence ID" value="MDQ1022562.1"/>
    <property type="molecule type" value="Genomic_DNA"/>
</dbReference>
<dbReference type="Proteomes" id="UP001230328">
    <property type="component" value="Unassembled WGS sequence"/>
</dbReference>
<evidence type="ECO:0000313" key="3">
    <source>
        <dbReference type="Proteomes" id="UP001230328"/>
    </source>
</evidence>
<feature type="signal peptide" evidence="1">
    <location>
        <begin position="1"/>
        <end position="26"/>
    </location>
</feature>
<gene>
    <name evidence="2" type="ORF">QF035_000144</name>
</gene>
<proteinExistence type="predicted"/>
<evidence type="ECO:0000256" key="1">
    <source>
        <dbReference type="SAM" id="SignalP"/>
    </source>
</evidence>
<evidence type="ECO:0000313" key="2">
    <source>
        <dbReference type="EMBL" id="MDQ1022562.1"/>
    </source>
</evidence>
<protein>
    <recommendedName>
        <fullName evidence="4">Secreted protein</fullName>
    </recommendedName>
</protein>
<name>A0ABU0SG86_9ACTN</name>
<comment type="caution">
    <text evidence="2">The sequence shown here is derived from an EMBL/GenBank/DDBJ whole genome shotgun (WGS) entry which is preliminary data.</text>
</comment>
<feature type="chain" id="PRO_5046314057" description="Secreted protein" evidence="1">
    <location>
        <begin position="27"/>
        <end position="74"/>
    </location>
</feature>